<accession>A0A139ALV2</accession>
<dbReference type="PANTHER" id="PTHR42884:SF14">
    <property type="entry name" value="NEUROENDOCRINE CONVERTASE 1"/>
    <property type="match status" value="1"/>
</dbReference>
<evidence type="ECO:0000313" key="15">
    <source>
        <dbReference type="Proteomes" id="UP000070544"/>
    </source>
</evidence>
<feature type="non-terminal residue" evidence="14">
    <location>
        <position position="431"/>
    </location>
</feature>
<dbReference type="AlphaFoldDB" id="A0A139ALV2"/>
<gene>
    <name evidence="14" type="ORF">M427DRAFT_96609</name>
</gene>
<dbReference type="InterPro" id="IPR023828">
    <property type="entry name" value="Peptidase_S8_Ser-AS"/>
</dbReference>
<dbReference type="GO" id="GO:0016485">
    <property type="term" value="P:protein processing"/>
    <property type="evidence" value="ECO:0007669"/>
    <property type="project" value="TreeGrafter"/>
</dbReference>
<keyword evidence="15" id="KW-1185">Reference proteome</keyword>
<sequence>MNGLGLRGNDINVLPVWKRGINGSGVVVSVVDDGVDFNHPDLFFNYNPESSWDFTRKTGEPLPGSPSDAHGTRCAGQIAAVKNDVCGMGVAYGAKFAAERLIANMTTDALEAMAFNFKFHDNDIYSSSWGPEDNGETVDGPGYLTQQALRVGATKGRRGKGSIFVFASGNGGLFGDNCNFDGYANSPYTISVGAVAVDGRIASYGEQCAAHLAVTYSGNSNIMIATTDVDGTCTRKHSGTSAAAPIAAGMIALMLSARPALQWRDIQHVIVKTAKETDPADVDWQVNGAGYHVSHKYGFGLLDADALVREAIVHKLVPSQALYFATEDHPNVEIPFGVLGRNVLDIAMHISETQAGQLVRLEHVTLTVRIYHQERRFLTIKLISPAGTLSILATERSYDDSNEGYLPWTFTTVRCWGESPVGKWIVQVSDS</sequence>
<keyword evidence="4" id="KW-0732">Signal</keyword>
<evidence type="ECO:0000256" key="5">
    <source>
        <dbReference type="ARBA" id="ARBA00022801"/>
    </source>
</evidence>
<feature type="active site" description="Charge relay system" evidence="11 12">
    <location>
        <position position="241"/>
    </location>
</feature>
<feature type="active site" description="Charge relay system" evidence="11 12">
    <location>
        <position position="32"/>
    </location>
</feature>
<evidence type="ECO:0000259" key="13">
    <source>
        <dbReference type="PROSITE" id="PS51829"/>
    </source>
</evidence>
<evidence type="ECO:0000256" key="4">
    <source>
        <dbReference type="ARBA" id="ARBA00022729"/>
    </source>
</evidence>
<dbReference type="GO" id="GO:0004252">
    <property type="term" value="F:serine-type endopeptidase activity"/>
    <property type="evidence" value="ECO:0007669"/>
    <property type="project" value="UniProtKB-UniRule"/>
</dbReference>
<organism evidence="14 15">
    <name type="scientific">Gonapodya prolifera (strain JEL478)</name>
    <name type="common">Monoblepharis prolifera</name>
    <dbReference type="NCBI Taxonomy" id="1344416"/>
    <lineage>
        <taxon>Eukaryota</taxon>
        <taxon>Fungi</taxon>
        <taxon>Fungi incertae sedis</taxon>
        <taxon>Chytridiomycota</taxon>
        <taxon>Chytridiomycota incertae sedis</taxon>
        <taxon>Monoblepharidomycetes</taxon>
        <taxon>Monoblepharidales</taxon>
        <taxon>Gonapodyaceae</taxon>
        <taxon>Gonapodya</taxon>
    </lineage>
</organism>
<feature type="active site" description="Charge relay system" evidence="11 12">
    <location>
        <position position="70"/>
    </location>
</feature>
<dbReference type="InterPro" id="IPR015500">
    <property type="entry name" value="Peptidase_S8_subtilisin-rel"/>
</dbReference>
<dbReference type="GO" id="GO:0000139">
    <property type="term" value="C:Golgi membrane"/>
    <property type="evidence" value="ECO:0007669"/>
    <property type="project" value="TreeGrafter"/>
</dbReference>
<keyword evidence="10" id="KW-0325">Glycoprotein</keyword>
<evidence type="ECO:0000256" key="11">
    <source>
        <dbReference type="PIRSR" id="PIRSR615500-1"/>
    </source>
</evidence>
<dbReference type="PANTHER" id="PTHR42884">
    <property type="entry name" value="PROPROTEIN CONVERTASE SUBTILISIN/KEXIN-RELATED"/>
    <property type="match status" value="1"/>
</dbReference>
<dbReference type="InterPro" id="IPR022398">
    <property type="entry name" value="Peptidase_S8_His-AS"/>
</dbReference>
<comment type="similarity">
    <text evidence="1">Belongs to the peptidase S8 family. Furin subfamily.</text>
</comment>
<dbReference type="Pfam" id="PF00082">
    <property type="entry name" value="Peptidase_S8"/>
    <property type="match status" value="1"/>
</dbReference>
<dbReference type="EMBL" id="KQ965745">
    <property type="protein sequence ID" value="KXS17762.1"/>
    <property type="molecule type" value="Genomic_DNA"/>
</dbReference>
<dbReference type="OrthoDB" id="300641at2759"/>
<dbReference type="PROSITE" id="PS51829">
    <property type="entry name" value="P_HOMO_B"/>
    <property type="match status" value="1"/>
</dbReference>
<dbReference type="InterPro" id="IPR034182">
    <property type="entry name" value="Kexin/furin"/>
</dbReference>
<keyword evidence="8" id="KW-0865">Zymogen</keyword>
<evidence type="ECO:0000313" key="14">
    <source>
        <dbReference type="EMBL" id="KXS17762.1"/>
    </source>
</evidence>
<dbReference type="CDD" id="cd04059">
    <property type="entry name" value="Peptidases_S8_Protein_convertases_Kexins_Furin-like"/>
    <property type="match status" value="1"/>
</dbReference>
<name>A0A139ALV2_GONPJ</name>
<keyword evidence="7" id="KW-0106">Calcium</keyword>
<evidence type="ECO:0000256" key="3">
    <source>
        <dbReference type="ARBA" id="ARBA00022685"/>
    </source>
</evidence>
<dbReference type="InterPro" id="IPR000209">
    <property type="entry name" value="Peptidase_S8/S53_dom"/>
</dbReference>
<dbReference type="InterPro" id="IPR036852">
    <property type="entry name" value="Peptidase_S8/S53_dom_sf"/>
</dbReference>
<dbReference type="Proteomes" id="UP000070544">
    <property type="component" value="Unassembled WGS sequence"/>
</dbReference>
<dbReference type="SUPFAM" id="SSF52743">
    <property type="entry name" value="Subtilisin-like"/>
    <property type="match status" value="1"/>
</dbReference>
<evidence type="ECO:0000256" key="7">
    <source>
        <dbReference type="ARBA" id="ARBA00022837"/>
    </source>
</evidence>
<evidence type="ECO:0000256" key="9">
    <source>
        <dbReference type="ARBA" id="ARBA00023157"/>
    </source>
</evidence>
<evidence type="ECO:0000256" key="8">
    <source>
        <dbReference type="ARBA" id="ARBA00023145"/>
    </source>
</evidence>
<keyword evidence="6 12" id="KW-0720">Serine protease</keyword>
<protein>
    <recommendedName>
        <fullName evidence="13">P/Homo B domain-containing protein</fullName>
    </recommendedName>
</protein>
<keyword evidence="3" id="KW-0165">Cleavage on pair of basic residues</keyword>
<dbReference type="PROSITE" id="PS00137">
    <property type="entry name" value="SUBTILASE_HIS"/>
    <property type="match status" value="1"/>
</dbReference>
<keyword evidence="5 12" id="KW-0378">Hydrolase</keyword>
<keyword evidence="9" id="KW-1015">Disulfide bond</keyword>
<evidence type="ECO:0000256" key="2">
    <source>
        <dbReference type="ARBA" id="ARBA00022670"/>
    </source>
</evidence>
<dbReference type="PROSITE" id="PS00138">
    <property type="entry name" value="SUBTILASE_SER"/>
    <property type="match status" value="1"/>
</dbReference>
<dbReference type="GO" id="GO:0005802">
    <property type="term" value="C:trans-Golgi network"/>
    <property type="evidence" value="ECO:0007669"/>
    <property type="project" value="TreeGrafter"/>
</dbReference>
<evidence type="ECO:0000256" key="6">
    <source>
        <dbReference type="ARBA" id="ARBA00022825"/>
    </source>
</evidence>
<keyword evidence="2 12" id="KW-0645">Protease</keyword>
<dbReference type="InterPro" id="IPR023827">
    <property type="entry name" value="Peptidase_S8_Asp-AS"/>
</dbReference>
<evidence type="ECO:0000256" key="12">
    <source>
        <dbReference type="PROSITE-ProRule" id="PRU01240"/>
    </source>
</evidence>
<dbReference type="FunFam" id="3.40.50.200:FF:000021">
    <property type="entry name" value="Proprotein convertase subtilisin/kexin type 5a"/>
    <property type="match status" value="1"/>
</dbReference>
<dbReference type="SUPFAM" id="SSF49785">
    <property type="entry name" value="Galactose-binding domain-like"/>
    <property type="match status" value="1"/>
</dbReference>
<reference evidence="14 15" key="1">
    <citation type="journal article" date="2015" name="Genome Biol. Evol.">
        <title>Phylogenomic analyses indicate that early fungi evolved digesting cell walls of algal ancestors of land plants.</title>
        <authorList>
            <person name="Chang Y."/>
            <person name="Wang S."/>
            <person name="Sekimoto S."/>
            <person name="Aerts A.L."/>
            <person name="Choi C."/>
            <person name="Clum A."/>
            <person name="LaButti K.M."/>
            <person name="Lindquist E.A."/>
            <person name="Yee Ngan C."/>
            <person name="Ohm R.A."/>
            <person name="Salamov A.A."/>
            <person name="Grigoriev I.V."/>
            <person name="Spatafora J.W."/>
            <person name="Berbee M.L."/>
        </authorList>
    </citation>
    <scope>NUCLEOTIDE SEQUENCE [LARGE SCALE GENOMIC DNA]</scope>
    <source>
        <strain evidence="14 15">JEL478</strain>
    </source>
</reference>
<dbReference type="PROSITE" id="PS00136">
    <property type="entry name" value="SUBTILASE_ASP"/>
    <property type="match status" value="1"/>
</dbReference>
<dbReference type="Gene3D" id="3.40.50.200">
    <property type="entry name" value="Peptidase S8/S53 domain"/>
    <property type="match status" value="1"/>
</dbReference>
<dbReference type="STRING" id="1344416.A0A139ALV2"/>
<dbReference type="InterPro" id="IPR002884">
    <property type="entry name" value="P_dom"/>
</dbReference>
<dbReference type="Pfam" id="PF01483">
    <property type="entry name" value="P_proprotein"/>
    <property type="match status" value="1"/>
</dbReference>
<dbReference type="PRINTS" id="PR00723">
    <property type="entry name" value="SUBTILISIN"/>
</dbReference>
<evidence type="ECO:0000256" key="1">
    <source>
        <dbReference type="ARBA" id="ARBA00005325"/>
    </source>
</evidence>
<dbReference type="Gene3D" id="2.60.120.260">
    <property type="entry name" value="Galactose-binding domain-like"/>
    <property type="match status" value="1"/>
</dbReference>
<evidence type="ECO:0000256" key="10">
    <source>
        <dbReference type="ARBA" id="ARBA00023180"/>
    </source>
</evidence>
<dbReference type="OMA" id="MEGNQCG"/>
<dbReference type="InterPro" id="IPR008979">
    <property type="entry name" value="Galactose-bd-like_sf"/>
</dbReference>
<dbReference type="PROSITE" id="PS51892">
    <property type="entry name" value="SUBTILASE"/>
    <property type="match status" value="1"/>
</dbReference>
<feature type="domain" description="P/Homo B" evidence="13">
    <location>
        <begin position="316"/>
        <end position="431"/>
    </location>
</feature>
<proteinExistence type="inferred from homology"/>